<dbReference type="WBParaSite" id="jg19777">
    <property type="protein sequence ID" value="jg19777"/>
    <property type="gene ID" value="jg19777"/>
</dbReference>
<proteinExistence type="predicted"/>
<reference evidence="2" key="1">
    <citation type="submission" date="2022-11" db="UniProtKB">
        <authorList>
            <consortium name="WormBaseParasite"/>
        </authorList>
    </citation>
    <scope>IDENTIFICATION</scope>
</reference>
<dbReference type="AlphaFoldDB" id="A0A915DGZ9"/>
<evidence type="ECO:0000313" key="2">
    <source>
        <dbReference type="WBParaSite" id="jg19777"/>
    </source>
</evidence>
<name>A0A915DGZ9_9BILA</name>
<keyword evidence="1" id="KW-1185">Reference proteome</keyword>
<accession>A0A915DGZ9</accession>
<organism evidence="1 2">
    <name type="scientific">Ditylenchus dipsaci</name>
    <dbReference type="NCBI Taxonomy" id="166011"/>
    <lineage>
        <taxon>Eukaryota</taxon>
        <taxon>Metazoa</taxon>
        <taxon>Ecdysozoa</taxon>
        <taxon>Nematoda</taxon>
        <taxon>Chromadorea</taxon>
        <taxon>Rhabditida</taxon>
        <taxon>Tylenchina</taxon>
        <taxon>Tylenchomorpha</taxon>
        <taxon>Sphaerularioidea</taxon>
        <taxon>Anguinidae</taxon>
        <taxon>Anguininae</taxon>
        <taxon>Ditylenchus</taxon>
    </lineage>
</organism>
<sequence length="230" mass="25452">MHSQSPKSARSQLRVSLDALLLRLPPSPSFGRIIASCSSNSKQYNGVQQTSSATLVTPTVLNMSIVCGLFTLEEARLLGRTLKKCLERCDFGAEVVIRLLNDKRSLFKSLLAKCTEEAHDIQIFDVDTLRQQCPRAAHVSDGVTLFFKKVAKGNVQGQWNDALPHEGVVPGRKLVVCKRSVVDTILMTNIKNYTNSQCLSGRCSRLRSCSVDFLDAKKKKREASHGKCLD</sequence>
<protein>
    <submittedName>
        <fullName evidence="2">Uncharacterized protein</fullName>
    </submittedName>
</protein>
<evidence type="ECO:0000313" key="1">
    <source>
        <dbReference type="Proteomes" id="UP000887574"/>
    </source>
</evidence>
<dbReference type="Proteomes" id="UP000887574">
    <property type="component" value="Unplaced"/>
</dbReference>